<keyword evidence="1" id="KW-0472">Membrane</keyword>
<organism evidence="2 3">
    <name type="scientific">Neoroseomonas soli</name>
    <dbReference type="NCBI Taxonomy" id="1081025"/>
    <lineage>
        <taxon>Bacteria</taxon>
        <taxon>Pseudomonadati</taxon>
        <taxon>Pseudomonadota</taxon>
        <taxon>Alphaproteobacteria</taxon>
        <taxon>Acetobacterales</taxon>
        <taxon>Acetobacteraceae</taxon>
        <taxon>Neoroseomonas</taxon>
    </lineage>
</organism>
<dbReference type="Proteomes" id="UP001138751">
    <property type="component" value="Unassembled WGS sequence"/>
</dbReference>
<reference evidence="2" key="1">
    <citation type="submission" date="2020-01" db="EMBL/GenBank/DDBJ databases">
        <authorList>
            <person name="Rat A."/>
        </authorList>
    </citation>
    <scope>NUCLEOTIDE SEQUENCE</scope>
    <source>
        <strain evidence="2">LMG 31231</strain>
    </source>
</reference>
<dbReference type="EMBL" id="JAAEDM010000008">
    <property type="protein sequence ID" value="MBR0670577.1"/>
    <property type="molecule type" value="Genomic_DNA"/>
</dbReference>
<evidence type="ECO:0000256" key="1">
    <source>
        <dbReference type="SAM" id="Phobius"/>
    </source>
</evidence>
<name>A0A9X9WTU8_9PROT</name>
<proteinExistence type="predicted"/>
<keyword evidence="1" id="KW-1133">Transmembrane helix</keyword>
<feature type="transmembrane region" description="Helical" evidence="1">
    <location>
        <begin position="21"/>
        <end position="42"/>
    </location>
</feature>
<gene>
    <name evidence="2" type="ORF">GXW76_05290</name>
</gene>
<accession>A0A9X9WTU8</accession>
<keyword evidence="1" id="KW-0812">Transmembrane</keyword>
<keyword evidence="3" id="KW-1185">Reference proteome</keyword>
<dbReference type="RefSeq" id="WP_211860949.1">
    <property type="nucleotide sequence ID" value="NZ_JAAEDM010000008.1"/>
</dbReference>
<comment type="caution">
    <text evidence="2">The sequence shown here is derived from an EMBL/GenBank/DDBJ whole genome shotgun (WGS) entry which is preliminary data.</text>
</comment>
<evidence type="ECO:0000313" key="2">
    <source>
        <dbReference type="EMBL" id="MBR0670577.1"/>
    </source>
</evidence>
<sequence>MAPTTRSDQDQRRRRSALRSLGIASGAAFAGGVAVVGVQYALGLVSAGYPPVVQALLCEAEGGHGAAAVALASDLGSVVPVIEFAAGSTVACRIDAPGADYATWSVVGPAGGTRSGPIDSTLPCQSPEDFANQDTSTLRLSACQRMRVERPGLHLLSVTVMLRGQHATDRARMVIRVMSEAVPAPATPGPRRERLQVTLRLPPMETEDVREADLSASFGEHGLVPQGRAFERTVYRLASAEEFVSATFRVRSAANASAVRVAYVPQTRTVTATFTLRSGSIIDRWRGWVSGTVAITVRRQEQAREVELPEADLAVPGRADVPLPEGLDANRARILLRRPETATAIEVGPGGTAQLDRARISARISNGTLVLEAGSE</sequence>
<reference evidence="2" key="2">
    <citation type="journal article" date="2021" name="Syst. Appl. Microbiol.">
        <title>Roseomonas hellenica sp. nov., isolated from roots of wild-growing Alkanna tinctoria.</title>
        <authorList>
            <person name="Rat A."/>
            <person name="Naranjo H.D."/>
            <person name="Lebbe L."/>
            <person name="Cnockaert M."/>
            <person name="Krigas N."/>
            <person name="Grigoriadou K."/>
            <person name="Maloupa E."/>
            <person name="Willems A."/>
        </authorList>
    </citation>
    <scope>NUCLEOTIDE SEQUENCE</scope>
    <source>
        <strain evidence="2">LMG 31231</strain>
    </source>
</reference>
<dbReference type="AlphaFoldDB" id="A0A9X9WTU8"/>
<evidence type="ECO:0000313" key="3">
    <source>
        <dbReference type="Proteomes" id="UP001138751"/>
    </source>
</evidence>
<protein>
    <submittedName>
        <fullName evidence="2">Uncharacterized protein</fullName>
    </submittedName>
</protein>